<name>A0A558AFB7_9PSEU</name>
<comment type="caution">
    <text evidence="1">The sequence shown here is derived from an EMBL/GenBank/DDBJ whole genome shotgun (WGS) entry which is preliminary data.</text>
</comment>
<dbReference type="RefSeq" id="WP_144637439.1">
    <property type="nucleotide sequence ID" value="NZ_BNAX01000001.1"/>
</dbReference>
<accession>A0A558AFB7</accession>
<dbReference type="Proteomes" id="UP000318578">
    <property type="component" value="Unassembled WGS sequence"/>
</dbReference>
<reference evidence="1 2" key="1">
    <citation type="submission" date="2019-07" db="EMBL/GenBank/DDBJ databases">
        <title>New species of Amycolatopsis and Streptomyces.</title>
        <authorList>
            <person name="Duangmal K."/>
            <person name="Teo W.F.A."/>
            <person name="Lipun K."/>
        </authorList>
    </citation>
    <scope>NUCLEOTIDE SEQUENCE [LARGE SCALE GENOMIC DNA]</scope>
    <source>
        <strain evidence="1 2">JCM 30562</strain>
    </source>
</reference>
<evidence type="ECO:0000313" key="1">
    <source>
        <dbReference type="EMBL" id="TVT22949.1"/>
    </source>
</evidence>
<dbReference type="EMBL" id="VJZA01000014">
    <property type="protein sequence ID" value="TVT22949.1"/>
    <property type="molecule type" value="Genomic_DNA"/>
</dbReference>
<organism evidence="1 2">
    <name type="scientific">Amycolatopsis acidiphila</name>
    <dbReference type="NCBI Taxonomy" id="715473"/>
    <lineage>
        <taxon>Bacteria</taxon>
        <taxon>Bacillati</taxon>
        <taxon>Actinomycetota</taxon>
        <taxon>Actinomycetes</taxon>
        <taxon>Pseudonocardiales</taxon>
        <taxon>Pseudonocardiaceae</taxon>
        <taxon>Amycolatopsis</taxon>
    </lineage>
</organism>
<evidence type="ECO:0000313" key="2">
    <source>
        <dbReference type="Proteomes" id="UP000318578"/>
    </source>
</evidence>
<sequence length="257" mass="29155">MDLGSIFAGMSNAGPLDGLSDAWHWAMAPGFDFAAALSEDREHAFQCYALDSYDEELAVAIMSFARAHAGELIAPPERPLVLVEGFGHEPYRFDVFVAVGPTVHKYHAKENPEAHQRTRAVFPAFRCEFAGDENQEETEYRYSRAAGVPVTRLNREPWPYAKMRYRAPTGRVEPERGFVTVPTLVQQVRDLEGGAPERFVEFENYRHEIRRAQWDEAWLIGGEGEDSQRFDAEELLEYLKAFLYGPNLDAGTSEFDK</sequence>
<gene>
    <name evidence="1" type="ORF">FNH06_11420</name>
</gene>
<proteinExistence type="predicted"/>
<dbReference type="AlphaFoldDB" id="A0A558AFB7"/>
<keyword evidence="2" id="KW-1185">Reference proteome</keyword>
<protein>
    <submittedName>
        <fullName evidence="1">Uncharacterized protein</fullName>
    </submittedName>
</protein>
<dbReference type="OrthoDB" id="8482021at2"/>